<dbReference type="Proteomes" id="UP000027178">
    <property type="component" value="Unassembled WGS sequence"/>
</dbReference>
<keyword evidence="2" id="KW-1185">Reference proteome</keyword>
<reference evidence="1 2" key="1">
    <citation type="submission" date="2014-05" db="EMBL/GenBank/DDBJ databases">
        <title>Draft Genome Sequence of Kitasatospora cheerisanensis KCTC 2395.</title>
        <authorList>
            <person name="Nam D.H."/>
        </authorList>
    </citation>
    <scope>NUCLEOTIDE SEQUENCE [LARGE SCALE GENOMIC DNA]</scope>
    <source>
        <strain evidence="1 2">KCTC 2395</strain>
    </source>
</reference>
<protein>
    <submittedName>
        <fullName evidence="1">Uncharacterized protein</fullName>
    </submittedName>
</protein>
<dbReference type="PATRIC" id="fig|1348663.4.peg.4430"/>
<dbReference type="AlphaFoldDB" id="A0A066Z0R7"/>
<evidence type="ECO:0000313" key="2">
    <source>
        <dbReference type="Proteomes" id="UP000027178"/>
    </source>
</evidence>
<dbReference type="OrthoDB" id="9939408at2"/>
<comment type="caution">
    <text evidence="1">The sequence shown here is derived from an EMBL/GenBank/DDBJ whole genome shotgun (WGS) entry which is preliminary data.</text>
</comment>
<sequence>MQWHDGADRPHPEHSGRVAELAAFLRDGAGRTTPALLWCEQEPEPDAHGSAEALAAALERELARPVRPVPERPAGTWQWGPDAVLLVQRRGGTEVQLSPPPGSAGRRSTLRLRAAQCLLVPADWSHRLDPRSPERPLALALP</sequence>
<evidence type="ECO:0000313" key="1">
    <source>
        <dbReference type="EMBL" id="KDN83941.1"/>
    </source>
</evidence>
<dbReference type="RefSeq" id="WP_035865297.1">
    <property type="nucleotide sequence ID" value="NZ_KK853997.1"/>
</dbReference>
<gene>
    <name evidence="1" type="ORF">KCH_45900</name>
</gene>
<name>A0A066Z0R7_9ACTN</name>
<organism evidence="1 2">
    <name type="scientific">Kitasatospora cheerisanensis KCTC 2395</name>
    <dbReference type="NCBI Taxonomy" id="1348663"/>
    <lineage>
        <taxon>Bacteria</taxon>
        <taxon>Bacillati</taxon>
        <taxon>Actinomycetota</taxon>
        <taxon>Actinomycetes</taxon>
        <taxon>Kitasatosporales</taxon>
        <taxon>Streptomycetaceae</taxon>
        <taxon>Kitasatospora</taxon>
    </lineage>
</organism>
<accession>A0A066Z0R7</accession>
<dbReference type="HOGENOM" id="CLU_1813236_0_0_11"/>
<proteinExistence type="predicted"/>
<dbReference type="EMBL" id="JNBY01000094">
    <property type="protein sequence ID" value="KDN83941.1"/>
    <property type="molecule type" value="Genomic_DNA"/>
</dbReference>